<evidence type="ECO:0000313" key="1">
    <source>
        <dbReference type="EMBL" id="KAF8430937.1"/>
    </source>
</evidence>
<sequence>MPEGHQNNKLAWFWSMDIPKDTERSNWMSECTSHKFCLMLEPQLKLQSSLSDTLAMG</sequence>
<proteinExistence type="predicted"/>
<comment type="caution">
    <text evidence="1">The sequence shown here is derived from an EMBL/GenBank/DDBJ whole genome shotgun (WGS) entry which is preliminary data.</text>
</comment>
<name>A0AAD4G991_BOLED</name>
<keyword evidence="2" id="KW-1185">Reference proteome</keyword>
<dbReference type="EMBL" id="WHUW01000055">
    <property type="protein sequence ID" value="KAF8430937.1"/>
    <property type="molecule type" value="Genomic_DNA"/>
</dbReference>
<accession>A0AAD4G991</accession>
<reference evidence="1" key="1">
    <citation type="submission" date="2019-10" db="EMBL/GenBank/DDBJ databases">
        <authorList>
            <consortium name="DOE Joint Genome Institute"/>
            <person name="Kuo A."/>
            <person name="Miyauchi S."/>
            <person name="Kiss E."/>
            <person name="Drula E."/>
            <person name="Kohler A."/>
            <person name="Sanchez-Garcia M."/>
            <person name="Andreopoulos B."/>
            <person name="Barry K.W."/>
            <person name="Bonito G."/>
            <person name="Buee M."/>
            <person name="Carver A."/>
            <person name="Chen C."/>
            <person name="Cichocki N."/>
            <person name="Clum A."/>
            <person name="Culley D."/>
            <person name="Crous P.W."/>
            <person name="Fauchery L."/>
            <person name="Girlanda M."/>
            <person name="Hayes R."/>
            <person name="Keri Z."/>
            <person name="LaButti K."/>
            <person name="Lipzen A."/>
            <person name="Lombard V."/>
            <person name="Magnuson J."/>
            <person name="Maillard F."/>
            <person name="Morin E."/>
            <person name="Murat C."/>
            <person name="Nolan M."/>
            <person name="Ohm R."/>
            <person name="Pangilinan J."/>
            <person name="Pereira M."/>
            <person name="Perotto S."/>
            <person name="Peter M."/>
            <person name="Riley R."/>
            <person name="Sitrit Y."/>
            <person name="Stielow B."/>
            <person name="Szollosi G."/>
            <person name="Zifcakova L."/>
            <person name="Stursova M."/>
            <person name="Spatafora J.W."/>
            <person name="Tedersoo L."/>
            <person name="Vaario L.-M."/>
            <person name="Yamada A."/>
            <person name="Yan M."/>
            <person name="Wang P."/>
            <person name="Xu J."/>
            <person name="Bruns T."/>
            <person name="Baldrian P."/>
            <person name="Vilgalys R."/>
            <person name="Henrissat B."/>
            <person name="Grigoriev I.V."/>
            <person name="Hibbett D."/>
            <person name="Nagy L.G."/>
            <person name="Martin F.M."/>
        </authorList>
    </citation>
    <scope>NUCLEOTIDE SEQUENCE</scope>
    <source>
        <strain evidence="1">BED1</strain>
    </source>
</reference>
<protein>
    <submittedName>
        <fullName evidence="1">Uncharacterized protein</fullName>
    </submittedName>
</protein>
<dbReference type="Proteomes" id="UP001194468">
    <property type="component" value="Unassembled WGS sequence"/>
</dbReference>
<evidence type="ECO:0000313" key="2">
    <source>
        <dbReference type="Proteomes" id="UP001194468"/>
    </source>
</evidence>
<reference evidence="1" key="2">
    <citation type="journal article" date="2020" name="Nat. Commun.">
        <title>Large-scale genome sequencing of mycorrhizal fungi provides insights into the early evolution of symbiotic traits.</title>
        <authorList>
            <person name="Miyauchi S."/>
            <person name="Kiss E."/>
            <person name="Kuo A."/>
            <person name="Drula E."/>
            <person name="Kohler A."/>
            <person name="Sanchez-Garcia M."/>
            <person name="Morin E."/>
            <person name="Andreopoulos B."/>
            <person name="Barry K.W."/>
            <person name="Bonito G."/>
            <person name="Buee M."/>
            <person name="Carver A."/>
            <person name="Chen C."/>
            <person name="Cichocki N."/>
            <person name="Clum A."/>
            <person name="Culley D."/>
            <person name="Crous P.W."/>
            <person name="Fauchery L."/>
            <person name="Girlanda M."/>
            <person name="Hayes R.D."/>
            <person name="Keri Z."/>
            <person name="LaButti K."/>
            <person name="Lipzen A."/>
            <person name="Lombard V."/>
            <person name="Magnuson J."/>
            <person name="Maillard F."/>
            <person name="Murat C."/>
            <person name="Nolan M."/>
            <person name="Ohm R.A."/>
            <person name="Pangilinan J."/>
            <person name="Pereira M.F."/>
            <person name="Perotto S."/>
            <person name="Peter M."/>
            <person name="Pfister S."/>
            <person name="Riley R."/>
            <person name="Sitrit Y."/>
            <person name="Stielow J.B."/>
            <person name="Szollosi G."/>
            <person name="Zifcakova L."/>
            <person name="Stursova M."/>
            <person name="Spatafora J.W."/>
            <person name="Tedersoo L."/>
            <person name="Vaario L.M."/>
            <person name="Yamada A."/>
            <person name="Yan M."/>
            <person name="Wang P."/>
            <person name="Xu J."/>
            <person name="Bruns T."/>
            <person name="Baldrian P."/>
            <person name="Vilgalys R."/>
            <person name="Dunand C."/>
            <person name="Henrissat B."/>
            <person name="Grigoriev I.V."/>
            <person name="Hibbett D."/>
            <person name="Nagy L.G."/>
            <person name="Martin F.M."/>
        </authorList>
    </citation>
    <scope>NUCLEOTIDE SEQUENCE</scope>
    <source>
        <strain evidence="1">BED1</strain>
    </source>
</reference>
<gene>
    <name evidence="1" type="ORF">L210DRAFT_3416879</name>
</gene>
<dbReference type="AlphaFoldDB" id="A0AAD4G991"/>
<organism evidence="1 2">
    <name type="scientific">Boletus edulis BED1</name>
    <dbReference type="NCBI Taxonomy" id="1328754"/>
    <lineage>
        <taxon>Eukaryota</taxon>
        <taxon>Fungi</taxon>
        <taxon>Dikarya</taxon>
        <taxon>Basidiomycota</taxon>
        <taxon>Agaricomycotina</taxon>
        <taxon>Agaricomycetes</taxon>
        <taxon>Agaricomycetidae</taxon>
        <taxon>Boletales</taxon>
        <taxon>Boletineae</taxon>
        <taxon>Boletaceae</taxon>
        <taxon>Boletoideae</taxon>
        <taxon>Boletus</taxon>
    </lineage>
</organism>